<evidence type="ECO:0000256" key="4">
    <source>
        <dbReference type="ARBA" id="ARBA00022989"/>
    </source>
</evidence>
<organism evidence="7 8">
    <name type="scientific">Hylemonella gracilis str. Niagara R</name>
    <dbReference type="NCBI Taxonomy" id="1458275"/>
    <lineage>
        <taxon>Bacteria</taxon>
        <taxon>Pseudomonadati</taxon>
        <taxon>Pseudomonadota</taxon>
        <taxon>Betaproteobacteria</taxon>
        <taxon>Burkholderiales</taxon>
        <taxon>Comamonadaceae</taxon>
        <taxon>Hylemonella</taxon>
    </lineage>
</organism>
<dbReference type="PANTHER" id="PTHR33931">
    <property type="entry name" value="HOLIN-LIKE PROTEIN CIDA-RELATED"/>
    <property type="match status" value="1"/>
</dbReference>
<dbReference type="eggNOG" id="COG1380">
    <property type="taxonomic scope" value="Bacteria"/>
</dbReference>
<name>A0A016XLE3_9BURK</name>
<dbReference type="STRING" id="1458275.AZ34_17710"/>
<protein>
    <submittedName>
        <fullName evidence="7">Murein hydrolase transporter LrgA</fullName>
    </submittedName>
</protein>
<keyword evidence="7" id="KW-0378">Hydrolase</keyword>
<evidence type="ECO:0000313" key="8">
    <source>
        <dbReference type="Proteomes" id="UP000023268"/>
    </source>
</evidence>
<dbReference type="Pfam" id="PF03788">
    <property type="entry name" value="LrgA"/>
    <property type="match status" value="1"/>
</dbReference>
<reference evidence="7 8" key="1">
    <citation type="submission" date="2014-02" db="EMBL/GenBank/DDBJ databases">
        <title>Draft Genome of Hylemonella gracilis isolated from the Niagara River.</title>
        <authorList>
            <person name="Pawlowski D.R."/>
            <person name="Koudelka G.B."/>
        </authorList>
    </citation>
    <scope>NUCLEOTIDE SEQUENCE [LARGE SCALE GENOMIC DNA]</scope>
    <source>
        <strain evidence="7 8">Niagara R</strain>
    </source>
</reference>
<dbReference type="PANTHER" id="PTHR33931:SF2">
    <property type="entry name" value="HOLIN-LIKE PROTEIN CIDA"/>
    <property type="match status" value="1"/>
</dbReference>
<dbReference type="EMBL" id="JEMG01000001">
    <property type="protein sequence ID" value="EYC52720.1"/>
    <property type="molecule type" value="Genomic_DNA"/>
</dbReference>
<comment type="caution">
    <text evidence="7">The sequence shown here is derived from an EMBL/GenBank/DDBJ whole genome shotgun (WGS) entry which is preliminary data.</text>
</comment>
<keyword evidence="4 6" id="KW-1133">Transmembrane helix</keyword>
<feature type="transmembrane region" description="Helical" evidence="6">
    <location>
        <begin position="89"/>
        <end position="111"/>
    </location>
</feature>
<evidence type="ECO:0000256" key="3">
    <source>
        <dbReference type="ARBA" id="ARBA00022692"/>
    </source>
</evidence>
<dbReference type="AlphaFoldDB" id="A0A016XLE3"/>
<dbReference type="RefSeq" id="WP_051510003.1">
    <property type="nucleotide sequence ID" value="NZ_JEMG01000001.1"/>
</dbReference>
<keyword evidence="2" id="KW-1003">Cell membrane</keyword>
<evidence type="ECO:0000313" key="7">
    <source>
        <dbReference type="EMBL" id="EYC52720.1"/>
    </source>
</evidence>
<gene>
    <name evidence="7" type="ORF">AZ34_17710</name>
</gene>
<keyword evidence="3 6" id="KW-0812">Transmembrane</keyword>
<accession>A0A016XLE3</accession>
<dbReference type="InterPro" id="IPR005538">
    <property type="entry name" value="LrgA/CidA"/>
</dbReference>
<keyword evidence="5 6" id="KW-0472">Membrane</keyword>
<feature type="transmembrane region" description="Helical" evidence="6">
    <location>
        <begin position="59"/>
        <end position="83"/>
    </location>
</feature>
<dbReference type="GO" id="GO:0016787">
    <property type="term" value="F:hydrolase activity"/>
    <property type="evidence" value="ECO:0007669"/>
    <property type="project" value="UniProtKB-KW"/>
</dbReference>
<sequence>MNTGALTGLAWLLVFQSIGEVLSRFFHLPIPGPVIGMVLLFVALFLPRVREPVAQSANFLLAHLSLLFVPVGVGVMAYFGALAEYGARLAVVIVLSTWIGLAVTAGVLYALRSRTMASASSPPPPAPRAPPRDA</sequence>
<comment type="subcellular location">
    <subcellularLocation>
        <location evidence="1">Cell membrane</location>
        <topology evidence="1">Multi-pass membrane protein</topology>
    </subcellularLocation>
</comment>
<dbReference type="GO" id="GO:0005886">
    <property type="term" value="C:plasma membrane"/>
    <property type="evidence" value="ECO:0007669"/>
    <property type="project" value="UniProtKB-SubCell"/>
</dbReference>
<evidence type="ECO:0000256" key="1">
    <source>
        <dbReference type="ARBA" id="ARBA00004651"/>
    </source>
</evidence>
<evidence type="ECO:0000256" key="5">
    <source>
        <dbReference type="ARBA" id="ARBA00023136"/>
    </source>
</evidence>
<feature type="transmembrane region" description="Helical" evidence="6">
    <location>
        <begin position="29"/>
        <end position="47"/>
    </location>
</feature>
<dbReference type="Proteomes" id="UP000023268">
    <property type="component" value="Unassembled WGS sequence"/>
</dbReference>
<proteinExistence type="predicted"/>
<evidence type="ECO:0000256" key="6">
    <source>
        <dbReference type="SAM" id="Phobius"/>
    </source>
</evidence>
<dbReference type="OrthoDB" id="385012at2"/>
<evidence type="ECO:0000256" key="2">
    <source>
        <dbReference type="ARBA" id="ARBA00022475"/>
    </source>
</evidence>